<protein>
    <submittedName>
        <fullName evidence="3">Uncharacterized protein</fullName>
    </submittedName>
</protein>
<dbReference type="InterPro" id="IPR006461">
    <property type="entry name" value="PLAC_motif_containing"/>
</dbReference>
<dbReference type="NCBIfam" id="TIGR01571">
    <property type="entry name" value="A_thal_Cys_rich"/>
    <property type="match status" value="1"/>
</dbReference>
<gene>
    <name evidence="3" type="ORF">OPV22_017039</name>
</gene>
<feature type="compositionally biased region" description="Basic and acidic residues" evidence="1">
    <location>
        <begin position="1"/>
        <end position="16"/>
    </location>
</feature>
<organism evidence="3 4">
    <name type="scientific">Ensete ventricosum</name>
    <name type="common">Abyssinian banana</name>
    <name type="synonym">Musa ensete</name>
    <dbReference type="NCBI Taxonomy" id="4639"/>
    <lineage>
        <taxon>Eukaryota</taxon>
        <taxon>Viridiplantae</taxon>
        <taxon>Streptophyta</taxon>
        <taxon>Embryophyta</taxon>
        <taxon>Tracheophyta</taxon>
        <taxon>Spermatophyta</taxon>
        <taxon>Magnoliopsida</taxon>
        <taxon>Liliopsida</taxon>
        <taxon>Zingiberales</taxon>
        <taxon>Musaceae</taxon>
        <taxon>Ensete</taxon>
    </lineage>
</organism>
<dbReference type="Pfam" id="PF04749">
    <property type="entry name" value="PLAC8"/>
    <property type="match status" value="1"/>
</dbReference>
<keyword evidence="2" id="KW-0472">Membrane</keyword>
<sequence length="224" mass="24333">MKEEQREGLAFGKEETNWSSNLHSRKPSPVDRVLVNMKGQGSYVPPPYIPLDQSDTEADSTPVNNGYSSHQSATRDLMQWSSGICACFDDMQSCCIGAVCPCFLFGKNAEFLGSGTLAGSCMTHFILWGLVNSLCCLFTGGLLAAVPGSMVACYACGYRKTLRAKYNLQEAPCGDLTTHLFCHLCAICQEYREIRERSSGSDPSTMSSAGAAPVVQTMELARHE</sequence>
<proteinExistence type="predicted"/>
<feature type="region of interest" description="Disordered" evidence="1">
    <location>
        <begin position="1"/>
        <end position="27"/>
    </location>
</feature>
<evidence type="ECO:0000313" key="3">
    <source>
        <dbReference type="EMBL" id="KAJ8484554.1"/>
    </source>
</evidence>
<dbReference type="PANTHER" id="PTHR15907">
    <property type="entry name" value="DUF614 FAMILY PROTEIN-RELATED"/>
    <property type="match status" value="1"/>
</dbReference>
<evidence type="ECO:0000256" key="2">
    <source>
        <dbReference type="SAM" id="Phobius"/>
    </source>
</evidence>
<dbReference type="Proteomes" id="UP001222027">
    <property type="component" value="Unassembled WGS sequence"/>
</dbReference>
<keyword evidence="2" id="KW-1133">Transmembrane helix</keyword>
<name>A0AAV8QMF8_ENSVE</name>
<dbReference type="EMBL" id="JAQQAF010000005">
    <property type="protein sequence ID" value="KAJ8484554.1"/>
    <property type="molecule type" value="Genomic_DNA"/>
</dbReference>
<feature type="transmembrane region" description="Helical" evidence="2">
    <location>
        <begin position="111"/>
        <end position="131"/>
    </location>
</feature>
<keyword evidence="4" id="KW-1185">Reference proteome</keyword>
<keyword evidence="2" id="KW-0812">Transmembrane</keyword>
<evidence type="ECO:0000313" key="4">
    <source>
        <dbReference type="Proteomes" id="UP001222027"/>
    </source>
</evidence>
<evidence type="ECO:0000256" key="1">
    <source>
        <dbReference type="SAM" id="MobiDB-lite"/>
    </source>
</evidence>
<accession>A0AAV8QMF8</accession>
<reference evidence="3 4" key="1">
    <citation type="submission" date="2022-12" db="EMBL/GenBank/DDBJ databases">
        <title>Chromosome-scale assembly of the Ensete ventricosum genome.</title>
        <authorList>
            <person name="Dussert Y."/>
            <person name="Stocks J."/>
            <person name="Wendawek A."/>
            <person name="Woldeyes F."/>
            <person name="Nichols R.A."/>
            <person name="Borrell J.S."/>
        </authorList>
    </citation>
    <scope>NUCLEOTIDE SEQUENCE [LARGE SCALE GENOMIC DNA]</scope>
    <source>
        <strain evidence="4">cv. Maze</strain>
        <tissue evidence="3">Seeds</tissue>
    </source>
</reference>
<dbReference type="AlphaFoldDB" id="A0AAV8QMF8"/>
<comment type="caution">
    <text evidence="3">The sequence shown here is derived from an EMBL/GenBank/DDBJ whole genome shotgun (WGS) entry which is preliminary data.</text>
</comment>
<feature type="transmembrane region" description="Helical" evidence="2">
    <location>
        <begin position="137"/>
        <end position="157"/>
    </location>
</feature>